<dbReference type="GO" id="GO:0005737">
    <property type="term" value="C:cytoplasm"/>
    <property type="evidence" value="ECO:0007669"/>
    <property type="project" value="UniProtKB-SubCell"/>
</dbReference>
<feature type="compositionally biased region" description="Basic and acidic residues" evidence="7">
    <location>
        <begin position="900"/>
        <end position="926"/>
    </location>
</feature>
<dbReference type="Proteomes" id="UP000001056">
    <property type="component" value="Unassembled WGS sequence"/>
</dbReference>
<feature type="compositionally biased region" description="Low complexity" evidence="7">
    <location>
        <begin position="706"/>
        <end position="716"/>
    </location>
</feature>
<evidence type="ECO:0000256" key="7">
    <source>
        <dbReference type="SAM" id="MobiDB-lite"/>
    </source>
</evidence>
<keyword evidence="11" id="KW-1185">Reference proteome</keyword>
<comment type="similarity">
    <text evidence="2">Belongs to the NEMF family.</text>
</comment>
<keyword evidence="3" id="KW-0963">Cytoplasm</keyword>
<feature type="compositionally biased region" description="Basic residues" evidence="7">
    <location>
        <begin position="839"/>
        <end position="859"/>
    </location>
</feature>
<dbReference type="GO" id="GO:0043023">
    <property type="term" value="F:ribosomal large subunit binding"/>
    <property type="evidence" value="ECO:0007669"/>
    <property type="project" value="TreeGrafter"/>
</dbReference>
<reference evidence="11" key="1">
    <citation type="journal article" date="2015" name="Genome Announc.">
        <title>Draft genome sequence of the cellulolytic fungus Chaetomium globosum.</title>
        <authorList>
            <person name="Cuomo C.A."/>
            <person name="Untereiner W.A."/>
            <person name="Ma L.-J."/>
            <person name="Grabherr M."/>
            <person name="Birren B.W."/>
        </authorList>
    </citation>
    <scope>NUCLEOTIDE SEQUENCE [LARGE SCALE GENOMIC DNA]</scope>
    <source>
        <strain evidence="11">ATCC 6205 / CBS 148.51 / DSM 1962 / NBRC 6347 / NRRL 1970</strain>
    </source>
</reference>
<dbReference type="Gene3D" id="2.30.310.10">
    <property type="entry name" value="ibrinogen binding protein from staphylococcus aureus domain"/>
    <property type="match status" value="1"/>
</dbReference>
<dbReference type="PANTHER" id="PTHR15239">
    <property type="entry name" value="NUCLEAR EXPORT MEDIATOR FACTOR NEMF"/>
    <property type="match status" value="1"/>
</dbReference>
<dbReference type="PANTHER" id="PTHR15239:SF6">
    <property type="entry name" value="RIBOSOME QUALITY CONTROL COMPLEX SUBUNIT NEMF"/>
    <property type="match status" value="1"/>
</dbReference>
<dbReference type="InterPro" id="IPR008532">
    <property type="entry name" value="NFACT_RNA-bd"/>
</dbReference>
<accession>Q2H4T4</accession>
<sequence length="1115" mass="123042">MSDLVVGKAELRDDLLVIAHELAEALVSLRLANIYDLNSKILLLKFAKPDNRQQVLIESGFRCHLTDFARAAAPAPSAFVARLRKFLKTRRVTGVSQIGTDRIIEFRFSDGAYRLYLEFFAGGNVILTDADLKILALLRIVPEGKGQEPQRVGLTYSLENRQNLGGVPPLTKERLRDALTTVTAQAATEKAKKKKGSDGLRRGIVTTITELPPVLIDHVFRLRGFNPTTTPTEVLNDESLFNALFGSLEEARSISDEVTSSPTAKGYIIAKPNPRTAELLKEGEEEEGQKEKARNLLYEDFQPFLPKQFEDIRDCEILSFDGYNKTVDNFFSSLEGQKLESRLQEREITAKRKLEAARRDQAQRIEGLQDVQMLNLRKAAAVEANIERVQEAMDAVNGLIQQGMDWVDINKLVEREQKQHNPVAEMIKLPMKLHESVITLLLGEEEEEGKVEEEMDFDYDTDEETADDAAEEKSKGPDKRLAIDINLKLSPRNNARYYYDQKRTAADKQEKTVQRSEIALKNAEQKIAEDLKKGLKQEKPILQPIRKQMWFEKFTWFVSSDGYLVLGGRDAQQNEILYKRYLRKGDVYVHADMHGASSVVIKNNPKTPDAPIPPSTLAQAGNLSVCCSSAWDSKAAMGAWWVNADQVSKSAPSGEYLPVGSFMVRGKRNLLPPSLLMLGFGLLFKISEESKSRHGKHRLYDVDTSTAGAASVSAAEAEMDVGSDRDDAIESSNEEGDEDGDKKGNPLQSGATDEEEPELAPEQGSEPPTDELADIQVNQDAPDEAEPEEEEKEGGSQSNPDEDGNEEDAEAEAEESHPPTRAETPSTSSQQPQQQQHQQKARPPKRGQRGKAKKIAAKYKHQDDEDRAIMEELLGVAAARQKAEAEAAAKAQREVDVAAAAERRRQAQERARKQIAEHEEIRRQQMLDDDSSSHLLPDEPTTTAADAATELAPLDALVGTPLPGDEILEVVPVCAPWNALARLKYKAKLQPGHVKKGKAVKEIVERWRLAAGKKGAVDDKAAAEEKMWPREVALIKGLKVEEAYNVVPVGKVTVMMSGGMAGGGGGGSGGKGGGGKGGGEHAYLLERKLARGHFGTTHQPRHAASDSLCCMNHLH</sequence>
<keyword evidence="4 6" id="KW-0175">Coiled coil</keyword>
<dbReference type="eggNOG" id="KOG2030">
    <property type="taxonomic scope" value="Eukaryota"/>
</dbReference>
<dbReference type="RefSeq" id="XP_001222426.1">
    <property type="nucleotide sequence ID" value="XM_001222425.1"/>
</dbReference>
<comment type="subcellular location">
    <subcellularLocation>
        <location evidence="1">Cytoplasm</location>
    </subcellularLocation>
</comment>
<feature type="domain" description="NFACT RNA-binding" evidence="8">
    <location>
        <begin position="553"/>
        <end position="666"/>
    </location>
</feature>
<feature type="region of interest" description="Disordered" evidence="7">
    <location>
        <begin position="706"/>
        <end position="865"/>
    </location>
</feature>
<evidence type="ECO:0000259" key="9">
    <source>
        <dbReference type="Pfam" id="PF11923"/>
    </source>
</evidence>
<evidence type="ECO:0000256" key="4">
    <source>
        <dbReference type="ARBA" id="ARBA00023054"/>
    </source>
</evidence>
<evidence type="ECO:0000256" key="6">
    <source>
        <dbReference type="SAM" id="Coils"/>
    </source>
</evidence>
<evidence type="ECO:0000313" key="11">
    <source>
        <dbReference type="Proteomes" id="UP000001056"/>
    </source>
</evidence>
<proteinExistence type="inferred from homology"/>
<dbReference type="GO" id="GO:0072344">
    <property type="term" value="P:rescue of stalled ribosome"/>
    <property type="evidence" value="ECO:0007669"/>
    <property type="project" value="TreeGrafter"/>
</dbReference>
<dbReference type="GO" id="GO:0000049">
    <property type="term" value="F:tRNA binding"/>
    <property type="evidence" value="ECO:0007669"/>
    <property type="project" value="TreeGrafter"/>
</dbReference>
<feature type="region of interest" description="Disordered" evidence="7">
    <location>
        <begin position="446"/>
        <end position="477"/>
    </location>
</feature>
<dbReference type="FunCoup" id="Q2H4T4">
    <property type="interactions" value="891"/>
</dbReference>
<feature type="compositionally biased region" description="Acidic residues" evidence="7">
    <location>
        <begin position="781"/>
        <end position="792"/>
    </location>
</feature>
<feature type="region of interest" description="Disordered" evidence="7">
    <location>
        <begin position="900"/>
        <end position="940"/>
    </location>
</feature>
<protein>
    <recommendedName>
        <fullName evidence="5">Ribosome quality control complex subunit 2</fullName>
    </recommendedName>
</protein>
<dbReference type="OMA" id="MFLEFFA"/>
<dbReference type="OrthoDB" id="207084at2759"/>
<dbReference type="VEuPathDB" id="FungiDB:CHGG_06331"/>
<evidence type="ECO:0000256" key="5">
    <source>
        <dbReference type="ARBA" id="ARBA00070414"/>
    </source>
</evidence>
<feature type="coiled-coil region" evidence="6">
    <location>
        <begin position="506"/>
        <end position="533"/>
    </location>
</feature>
<feature type="domain" description="NFACT protein C-terminal" evidence="9">
    <location>
        <begin position="949"/>
        <end position="1055"/>
    </location>
</feature>
<dbReference type="STRING" id="306901.Q2H4T4"/>
<dbReference type="GO" id="GO:1990112">
    <property type="term" value="C:RQC complex"/>
    <property type="evidence" value="ECO:0007669"/>
    <property type="project" value="TreeGrafter"/>
</dbReference>
<evidence type="ECO:0000256" key="3">
    <source>
        <dbReference type="ARBA" id="ARBA00022490"/>
    </source>
</evidence>
<dbReference type="AlphaFoldDB" id="Q2H4T4"/>
<dbReference type="EMBL" id="CH408031">
    <property type="protein sequence ID" value="EAQ89712.1"/>
    <property type="molecule type" value="Genomic_DNA"/>
</dbReference>
<evidence type="ECO:0000256" key="1">
    <source>
        <dbReference type="ARBA" id="ARBA00004496"/>
    </source>
</evidence>
<gene>
    <name evidence="10" type="ORF">CHGG_06331</name>
</gene>
<dbReference type="InterPro" id="IPR051608">
    <property type="entry name" value="RQC_Subunit_NEMF"/>
</dbReference>
<dbReference type="FunFam" id="2.30.310.10:FF:000003">
    <property type="entry name" value="Zinc knuckle domain containing protein"/>
    <property type="match status" value="1"/>
</dbReference>
<evidence type="ECO:0000313" key="10">
    <source>
        <dbReference type="EMBL" id="EAQ89712.1"/>
    </source>
</evidence>
<dbReference type="GO" id="GO:1990116">
    <property type="term" value="P:ribosome-associated ubiquitin-dependent protein catabolic process"/>
    <property type="evidence" value="ECO:0007669"/>
    <property type="project" value="TreeGrafter"/>
</dbReference>
<evidence type="ECO:0000256" key="2">
    <source>
        <dbReference type="ARBA" id="ARBA00008318"/>
    </source>
</evidence>
<feature type="compositionally biased region" description="Acidic residues" evidence="7">
    <location>
        <begin position="446"/>
        <end position="470"/>
    </location>
</feature>
<name>Q2H4T4_CHAGB</name>
<organism evidence="10 11">
    <name type="scientific">Chaetomium globosum (strain ATCC 6205 / CBS 148.51 / DSM 1962 / NBRC 6347 / NRRL 1970)</name>
    <name type="common">Soil fungus</name>
    <dbReference type="NCBI Taxonomy" id="306901"/>
    <lineage>
        <taxon>Eukaryota</taxon>
        <taxon>Fungi</taxon>
        <taxon>Dikarya</taxon>
        <taxon>Ascomycota</taxon>
        <taxon>Pezizomycotina</taxon>
        <taxon>Sordariomycetes</taxon>
        <taxon>Sordariomycetidae</taxon>
        <taxon>Sordariales</taxon>
        <taxon>Chaetomiaceae</taxon>
        <taxon>Chaetomium</taxon>
    </lineage>
</organism>
<dbReference type="InterPro" id="IPR021846">
    <property type="entry name" value="NFACT-C"/>
</dbReference>
<dbReference type="HOGENOM" id="CLU_003612_1_1_1"/>
<dbReference type="Pfam" id="PF11923">
    <property type="entry name" value="NFACT-C"/>
    <property type="match status" value="1"/>
</dbReference>
<feature type="compositionally biased region" description="Acidic residues" evidence="7">
    <location>
        <begin position="729"/>
        <end position="739"/>
    </location>
</feature>
<dbReference type="Pfam" id="PF05833">
    <property type="entry name" value="NFACT_N"/>
    <property type="match status" value="1"/>
</dbReference>
<feature type="compositionally biased region" description="Acidic residues" evidence="7">
    <location>
        <begin position="800"/>
        <end position="813"/>
    </location>
</feature>
<evidence type="ECO:0000259" key="8">
    <source>
        <dbReference type="Pfam" id="PF05670"/>
    </source>
</evidence>
<dbReference type="InParanoid" id="Q2H4T4"/>
<dbReference type="GeneID" id="4389943"/>
<dbReference type="Pfam" id="PF05670">
    <property type="entry name" value="NFACT-R_1"/>
    <property type="match status" value="1"/>
</dbReference>